<comment type="caution">
    <text evidence="2">The sequence shown here is derived from an EMBL/GenBank/DDBJ whole genome shotgun (WGS) entry which is preliminary data.</text>
</comment>
<organism evidence="2 3">
    <name type="scientific">Scopulibacillus daqui</name>
    <dbReference type="NCBI Taxonomy" id="1469162"/>
    <lineage>
        <taxon>Bacteria</taxon>
        <taxon>Bacillati</taxon>
        <taxon>Bacillota</taxon>
        <taxon>Bacilli</taxon>
        <taxon>Bacillales</taxon>
        <taxon>Sporolactobacillaceae</taxon>
        <taxon>Scopulibacillus</taxon>
    </lineage>
</organism>
<protein>
    <submittedName>
        <fullName evidence="2">Uncharacterized protein</fullName>
    </submittedName>
</protein>
<evidence type="ECO:0000313" key="3">
    <source>
        <dbReference type="Proteomes" id="UP000808914"/>
    </source>
</evidence>
<name>A0ABS2Q2Q3_9BACL</name>
<dbReference type="EMBL" id="JAFBER010000022">
    <property type="protein sequence ID" value="MBM7646493.1"/>
    <property type="molecule type" value="Genomic_DNA"/>
</dbReference>
<dbReference type="RefSeq" id="WP_205004375.1">
    <property type="nucleotide sequence ID" value="NZ_JAFBER010000022.1"/>
</dbReference>
<gene>
    <name evidence="2" type="ORF">JOD45_002723</name>
</gene>
<accession>A0ABS2Q2Q3</accession>
<keyword evidence="3" id="KW-1185">Reference proteome</keyword>
<evidence type="ECO:0000313" key="2">
    <source>
        <dbReference type="EMBL" id="MBM7646493.1"/>
    </source>
</evidence>
<dbReference type="Proteomes" id="UP000808914">
    <property type="component" value="Unassembled WGS sequence"/>
</dbReference>
<sequence length="124" mass="14002">MAYYKEPYFAATDYRFPSFKGQGNIHPTPYDDHFGGTTTYSHMVIPSTSELIDQYSSTASSPAQPLESVTSPGAGINLNHLYHRIQQLEKDNEKNKKLLKVLGKRLNIIEQRLGIPAPPFDFNQ</sequence>
<feature type="coiled-coil region" evidence="1">
    <location>
        <begin position="78"/>
        <end position="105"/>
    </location>
</feature>
<keyword evidence="1" id="KW-0175">Coiled coil</keyword>
<proteinExistence type="predicted"/>
<evidence type="ECO:0000256" key="1">
    <source>
        <dbReference type="SAM" id="Coils"/>
    </source>
</evidence>
<reference evidence="2 3" key="1">
    <citation type="submission" date="2021-01" db="EMBL/GenBank/DDBJ databases">
        <title>Genomic Encyclopedia of Type Strains, Phase IV (KMG-IV): sequencing the most valuable type-strain genomes for metagenomic binning, comparative biology and taxonomic classification.</title>
        <authorList>
            <person name="Goeker M."/>
        </authorList>
    </citation>
    <scope>NUCLEOTIDE SEQUENCE [LARGE SCALE GENOMIC DNA]</scope>
    <source>
        <strain evidence="2 3">DSM 28236</strain>
    </source>
</reference>